<reference evidence="2 3" key="1">
    <citation type="journal article" date="1994" name="Int. J. Syst. Bacteriol.">
        <title>Phylogenetic positions of novel aerobic, bacteriochlorophyll a-containing bacteria and description of Roseococcus thiosulfatophilus gen. nov., sp. nov., Erythromicrobium ramosum gen. nov., sp. nov., and Erythrobacter litoralis sp. nov.</title>
        <authorList>
            <person name="Yurkov V."/>
            <person name="Stackebrandt E."/>
            <person name="Holmes A."/>
            <person name="Fuerst J.A."/>
            <person name="Hugenholtz P."/>
            <person name="Golecki J."/>
            <person name="Gad'on N."/>
            <person name="Gorlenko V.M."/>
            <person name="Kompantseva E.I."/>
            <person name="Drews G."/>
        </authorList>
    </citation>
    <scope>NUCLEOTIDE SEQUENCE [LARGE SCALE GENOMIC DNA]</scope>
    <source>
        <strain evidence="2 3">KR-99</strain>
    </source>
</reference>
<dbReference type="EMBL" id="VDES01000002">
    <property type="protein sequence ID" value="MBA1375113.1"/>
    <property type="molecule type" value="Genomic_DNA"/>
</dbReference>
<comment type="caution">
    <text evidence="2">The sequence shown here is derived from an EMBL/GenBank/DDBJ whole genome shotgun (WGS) entry which is preliminary data.</text>
</comment>
<gene>
    <name evidence="2" type="ORF">FG486_12255</name>
</gene>
<dbReference type="RefSeq" id="WP_181267696.1">
    <property type="nucleotide sequence ID" value="NZ_BAAAGB010000001.1"/>
</dbReference>
<evidence type="ECO:0000256" key="1">
    <source>
        <dbReference type="ARBA" id="ARBA00005254"/>
    </source>
</evidence>
<name>A0A7V8U9I3_9SPHN</name>
<evidence type="ECO:0000313" key="3">
    <source>
        <dbReference type="Proteomes" id="UP000589292"/>
    </source>
</evidence>
<protein>
    <submittedName>
        <fullName evidence="2">Enoyl-CoA hydratase</fullName>
        <ecNumber evidence="2">4.2.1.17</ecNumber>
    </submittedName>
</protein>
<keyword evidence="3" id="KW-1185">Reference proteome</keyword>
<comment type="similarity">
    <text evidence="1">Belongs to the enoyl-CoA hydratase/isomerase family.</text>
</comment>
<keyword evidence="2" id="KW-0456">Lyase</keyword>
<dbReference type="InterPro" id="IPR001753">
    <property type="entry name" value="Enoyl-CoA_hydra/iso"/>
</dbReference>
<organism evidence="2 3">
    <name type="scientific">Sphingomonas ursincola</name>
    <dbReference type="NCBI Taxonomy" id="56361"/>
    <lineage>
        <taxon>Bacteria</taxon>
        <taxon>Pseudomonadati</taxon>
        <taxon>Pseudomonadota</taxon>
        <taxon>Alphaproteobacteria</taxon>
        <taxon>Sphingomonadales</taxon>
        <taxon>Sphingomonadaceae</taxon>
        <taxon>Sphingomonas</taxon>
    </lineage>
</organism>
<sequence length="291" mass="32069">MSEGTDPVLYGAPANGVVRITLNRPERKNAQDVAMLYALDDAFRRAAQDSDVRVIILDAAGDTFSSGHDLKGDSGKRPEDFPLVGLWADFSAPGQEGMMAREWEIYLGLCERWRALPKPTIAQVQGKCIAGGLMLAWVCDLIVAGESTQFQDPVLAFGMCGSEFFMHPFELGVRRAKDWLFTSDWLGAEEARAIGMVARVFADDALAEQTGLLAERIALKSSFALKMAKEALNQSQDACGRRTAMLQSFSIHQLCHSHWRNIHGIPVDPTGLPDGLREGIHDYFAALDRKR</sequence>
<dbReference type="Proteomes" id="UP000589292">
    <property type="component" value="Unassembled WGS sequence"/>
</dbReference>
<dbReference type="GO" id="GO:0004300">
    <property type="term" value="F:enoyl-CoA hydratase activity"/>
    <property type="evidence" value="ECO:0007669"/>
    <property type="project" value="UniProtKB-EC"/>
</dbReference>
<proteinExistence type="inferred from homology"/>
<dbReference type="EC" id="4.2.1.17" evidence="2"/>
<dbReference type="CDD" id="cd06558">
    <property type="entry name" value="crotonase-like"/>
    <property type="match status" value="1"/>
</dbReference>
<dbReference type="PANTHER" id="PTHR43802:SF1">
    <property type="entry name" value="IP11341P-RELATED"/>
    <property type="match status" value="1"/>
</dbReference>
<dbReference type="NCBIfam" id="NF006140">
    <property type="entry name" value="PRK08290.1"/>
    <property type="match status" value="1"/>
</dbReference>
<dbReference type="SUPFAM" id="SSF52096">
    <property type="entry name" value="ClpP/crotonase"/>
    <property type="match status" value="1"/>
</dbReference>
<accession>A0A7V8U9I3</accession>
<evidence type="ECO:0000313" key="2">
    <source>
        <dbReference type="EMBL" id="MBA1375113.1"/>
    </source>
</evidence>
<dbReference type="PANTHER" id="PTHR43802">
    <property type="entry name" value="ENOYL-COA HYDRATASE"/>
    <property type="match status" value="1"/>
</dbReference>
<dbReference type="Pfam" id="PF00378">
    <property type="entry name" value="ECH_1"/>
    <property type="match status" value="2"/>
</dbReference>
<dbReference type="AlphaFoldDB" id="A0A7V8U9I3"/>
<dbReference type="Gene3D" id="3.90.226.10">
    <property type="entry name" value="2-enoyl-CoA Hydratase, Chain A, domain 1"/>
    <property type="match status" value="1"/>
</dbReference>
<dbReference type="InterPro" id="IPR029045">
    <property type="entry name" value="ClpP/crotonase-like_dom_sf"/>
</dbReference>